<accession>A0A6I6IQ77</accession>
<dbReference type="PANTHER" id="PTHR43806:SF11">
    <property type="entry name" value="CEREVISIN-RELATED"/>
    <property type="match status" value="1"/>
</dbReference>
<dbReference type="InterPro" id="IPR050131">
    <property type="entry name" value="Peptidase_S8_subtilisin-like"/>
</dbReference>
<dbReference type="InterPro" id="IPR015500">
    <property type="entry name" value="Peptidase_S8_subtilisin-rel"/>
</dbReference>
<evidence type="ECO:0000256" key="2">
    <source>
        <dbReference type="ARBA" id="ARBA00022670"/>
    </source>
</evidence>
<evidence type="ECO:0000256" key="3">
    <source>
        <dbReference type="ARBA" id="ARBA00022801"/>
    </source>
</evidence>
<dbReference type="EMBL" id="CP034348">
    <property type="protein sequence ID" value="QGX99330.1"/>
    <property type="molecule type" value="Genomic_DNA"/>
</dbReference>
<dbReference type="Gene3D" id="3.40.50.200">
    <property type="entry name" value="Peptidase S8/S53 domain"/>
    <property type="match status" value="1"/>
</dbReference>
<name>A0A6I6IQ77_9RHOB</name>
<dbReference type="GO" id="GO:0006508">
    <property type="term" value="P:proteolysis"/>
    <property type="evidence" value="ECO:0007669"/>
    <property type="project" value="UniProtKB-KW"/>
</dbReference>
<dbReference type="InterPro" id="IPR000209">
    <property type="entry name" value="Peptidase_S8/S53_dom"/>
</dbReference>
<dbReference type="PRINTS" id="PR00723">
    <property type="entry name" value="SUBTILISIN"/>
</dbReference>
<dbReference type="Proteomes" id="UP000428330">
    <property type="component" value="Chromosome"/>
</dbReference>
<feature type="active site" description="Charge relay system" evidence="5">
    <location>
        <position position="393"/>
    </location>
</feature>
<evidence type="ECO:0000256" key="4">
    <source>
        <dbReference type="ARBA" id="ARBA00022825"/>
    </source>
</evidence>
<gene>
    <name evidence="7" type="ORF">EI983_14095</name>
</gene>
<dbReference type="PROSITE" id="PS00138">
    <property type="entry name" value="SUBTILASE_SER"/>
    <property type="match status" value="1"/>
</dbReference>
<dbReference type="RefSeq" id="WP_157708012.1">
    <property type="nucleotide sequence ID" value="NZ_CP034348.1"/>
</dbReference>
<dbReference type="Pfam" id="PF00082">
    <property type="entry name" value="Peptidase_S8"/>
    <property type="match status" value="1"/>
</dbReference>
<proteinExistence type="inferred from homology"/>
<dbReference type="OrthoDB" id="5405281at2"/>
<keyword evidence="3 5" id="KW-0378">Hydrolase</keyword>
<feature type="domain" description="Peptidase S8/S53" evidence="6">
    <location>
        <begin position="166"/>
        <end position="430"/>
    </location>
</feature>
<comment type="similarity">
    <text evidence="1 5">Belongs to the peptidase S8 family.</text>
</comment>
<dbReference type="GO" id="GO:0004252">
    <property type="term" value="F:serine-type endopeptidase activity"/>
    <property type="evidence" value="ECO:0007669"/>
    <property type="project" value="UniProtKB-UniRule"/>
</dbReference>
<evidence type="ECO:0000313" key="8">
    <source>
        <dbReference type="Proteomes" id="UP000428330"/>
    </source>
</evidence>
<dbReference type="InterPro" id="IPR036852">
    <property type="entry name" value="Peptidase_S8/S53_dom_sf"/>
</dbReference>
<dbReference type="SUPFAM" id="SSF52743">
    <property type="entry name" value="Subtilisin-like"/>
    <property type="match status" value="1"/>
</dbReference>
<reference evidence="8" key="1">
    <citation type="submission" date="2018-12" db="EMBL/GenBank/DDBJ databases">
        <title>Complete genome sequence of Roseovarius sp. MME-070.</title>
        <authorList>
            <person name="Nam Y.-D."/>
            <person name="Kang J."/>
            <person name="Chung W.-H."/>
            <person name="Park Y.S."/>
        </authorList>
    </citation>
    <scope>NUCLEOTIDE SEQUENCE [LARGE SCALE GENOMIC DNA]</scope>
    <source>
        <strain evidence="8">MME-070</strain>
    </source>
</reference>
<keyword evidence="2 5" id="KW-0645">Protease</keyword>
<feature type="active site" description="Charge relay system" evidence="5">
    <location>
        <position position="173"/>
    </location>
</feature>
<dbReference type="AlphaFoldDB" id="A0A6I6IQ77"/>
<protein>
    <recommendedName>
        <fullName evidence="6">Peptidase S8/S53 domain-containing protein</fullName>
    </recommendedName>
</protein>
<evidence type="ECO:0000256" key="5">
    <source>
        <dbReference type="PROSITE-ProRule" id="PRU01240"/>
    </source>
</evidence>
<keyword evidence="8" id="KW-1185">Reference proteome</keyword>
<dbReference type="KEGG" id="rom:EI983_14095"/>
<dbReference type="PANTHER" id="PTHR43806">
    <property type="entry name" value="PEPTIDASE S8"/>
    <property type="match status" value="1"/>
</dbReference>
<dbReference type="InterPro" id="IPR023828">
    <property type="entry name" value="Peptidase_S8_Ser-AS"/>
</dbReference>
<evidence type="ECO:0000259" key="6">
    <source>
        <dbReference type="Pfam" id="PF00082"/>
    </source>
</evidence>
<feature type="active site" description="Charge relay system" evidence="5">
    <location>
        <position position="225"/>
    </location>
</feature>
<dbReference type="PROSITE" id="PS51892">
    <property type="entry name" value="SUBTILASE"/>
    <property type="match status" value="1"/>
</dbReference>
<organism evidence="7 8">
    <name type="scientific">Roseovarius faecimaris</name>
    <dbReference type="NCBI Taxonomy" id="2494550"/>
    <lineage>
        <taxon>Bacteria</taxon>
        <taxon>Pseudomonadati</taxon>
        <taxon>Pseudomonadota</taxon>
        <taxon>Alphaproteobacteria</taxon>
        <taxon>Rhodobacterales</taxon>
        <taxon>Roseobacteraceae</taxon>
        <taxon>Roseovarius</taxon>
    </lineage>
</organism>
<sequence>MSASHLSMPWAPTARAYCSPRRLIFTLALGEGVEKIPARSAVRAFGLDPASETGHGAVDRVLRIPGENIAIARLHDAAVGQDSFDMVEHASGLSRTYVATFSDIVRLDETVDALRQLGVVTAASMDYFVTAADAGMTPATPSPDDLWPWERVGADAARALEAGDPAVTVAVLDTGAAMRHAELVGRVGAGFDAVDFAQSELGSGMELVGDFGERDTDPDEGRNPHGTACLAIIGGQGRNMPAGLTRTNSLMPVRVLASAAKPGRREERVVGLGALSDIDYAIKRSVDLGAKVLNCSFGTAESDLLPDDPKPHEATTSYALARGTVMVAASGNSGKTERYYPAAADDVIAVGSHGREGAASPFSTKGDHVDLSAPGERVLCPSIDGYHRVTGTSFAAPFVAGAAALIVARARKMARPMTSAKVRDLLVASCDPWSGTAPEGSGQGTLNIPRALSMLDQQMALSTTLNHPDPQSADARSASHGT</sequence>
<keyword evidence="4 5" id="KW-0720">Serine protease</keyword>
<evidence type="ECO:0000256" key="1">
    <source>
        <dbReference type="ARBA" id="ARBA00011073"/>
    </source>
</evidence>
<evidence type="ECO:0000313" key="7">
    <source>
        <dbReference type="EMBL" id="QGX99330.1"/>
    </source>
</evidence>